<keyword evidence="1" id="KW-0175">Coiled coil</keyword>
<keyword evidence="5" id="KW-1185">Reference proteome</keyword>
<keyword evidence="2" id="KW-0812">Transmembrane</keyword>
<dbReference type="Proteomes" id="UP001202180">
    <property type="component" value="Unassembled WGS sequence"/>
</dbReference>
<protein>
    <submittedName>
        <fullName evidence="4">Histidine kinase</fullName>
    </submittedName>
</protein>
<dbReference type="InterPro" id="IPR010559">
    <property type="entry name" value="Sig_transdc_His_kin_internal"/>
</dbReference>
<feature type="coiled-coil region" evidence="1">
    <location>
        <begin position="163"/>
        <end position="195"/>
    </location>
</feature>
<sequence>MADKLTFRQKWQIAIRLIVLYSPMLLYVNLPESVRNPAKLLEIAPFVLVFVSIALGLFFIWITATDWIQQQLFRLFGADFLLEFNWLAMILTMLISLGLAALYAKVFHLILSALFTLFFQVYLGQPSEPHEPPFSPEVFAYLQRVNQVFNVVIILSTFYLTIISRSYQQLKDVQLRAERSEKEAALSQVEALKHQLSPHFLFNSLSILTSMVHEDADLSEQYIKQLAKVYRYSLEQRDQELVSLKTEVDFMRAYTFLLQIRFENKFDVSIDLSPTQLNQYRIAPLSLQLLVENAVKHNRMSVKEPLQVRIYCQDETLIIENPWQPRDQPERSTGVGLQNIINRYALLTDRTIEYGKQDESFIVKIPLLP</sequence>
<evidence type="ECO:0000256" key="2">
    <source>
        <dbReference type="SAM" id="Phobius"/>
    </source>
</evidence>
<keyword evidence="2" id="KW-1133">Transmembrane helix</keyword>
<evidence type="ECO:0000313" key="4">
    <source>
        <dbReference type="EMBL" id="MCK8495007.1"/>
    </source>
</evidence>
<evidence type="ECO:0000259" key="3">
    <source>
        <dbReference type="Pfam" id="PF06580"/>
    </source>
</evidence>
<feature type="transmembrane region" description="Helical" evidence="2">
    <location>
        <begin position="84"/>
        <end position="102"/>
    </location>
</feature>
<feature type="transmembrane region" description="Helical" evidence="2">
    <location>
        <begin position="109"/>
        <end position="125"/>
    </location>
</feature>
<comment type="caution">
    <text evidence="4">The sequence shown here is derived from an EMBL/GenBank/DDBJ whole genome shotgun (WGS) entry which is preliminary data.</text>
</comment>
<feature type="domain" description="Signal transduction histidine kinase internal region" evidence="3">
    <location>
        <begin position="188"/>
        <end position="266"/>
    </location>
</feature>
<dbReference type="GO" id="GO:0016301">
    <property type="term" value="F:kinase activity"/>
    <property type="evidence" value="ECO:0007669"/>
    <property type="project" value="UniProtKB-KW"/>
</dbReference>
<dbReference type="EMBL" id="JALPRF010000005">
    <property type="protein sequence ID" value="MCK8495007.1"/>
    <property type="molecule type" value="Genomic_DNA"/>
</dbReference>
<keyword evidence="4" id="KW-0808">Transferase</keyword>
<organism evidence="4 5">
    <name type="scientific">Spirosoma liriopis</name>
    <dbReference type="NCBI Taxonomy" id="2937440"/>
    <lineage>
        <taxon>Bacteria</taxon>
        <taxon>Pseudomonadati</taxon>
        <taxon>Bacteroidota</taxon>
        <taxon>Cytophagia</taxon>
        <taxon>Cytophagales</taxon>
        <taxon>Cytophagaceae</taxon>
        <taxon>Spirosoma</taxon>
    </lineage>
</organism>
<evidence type="ECO:0000256" key="1">
    <source>
        <dbReference type="SAM" id="Coils"/>
    </source>
</evidence>
<dbReference type="PANTHER" id="PTHR34220">
    <property type="entry name" value="SENSOR HISTIDINE KINASE YPDA"/>
    <property type="match status" value="1"/>
</dbReference>
<keyword evidence="4" id="KW-0418">Kinase</keyword>
<proteinExistence type="predicted"/>
<reference evidence="4 5" key="1">
    <citation type="submission" date="2022-04" db="EMBL/GenBank/DDBJ databases">
        <title>Spirosoma sp. strain RP8 genome sequencing and assembly.</title>
        <authorList>
            <person name="Jung Y."/>
        </authorList>
    </citation>
    <scope>NUCLEOTIDE SEQUENCE [LARGE SCALE GENOMIC DNA]</scope>
    <source>
        <strain evidence="4 5">RP8</strain>
    </source>
</reference>
<feature type="transmembrane region" description="Helical" evidence="2">
    <location>
        <begin position="145"/>
        <end position="162"/>
    </location>
</feature>
<dbReference type="InterPro" id="IPR050640">
    <property type="entry name" value="Bact_2-comp_sensor_kinase"/>
</dbReference>
<feature type="transmembrane region" description="Helical" evidence="2">
    <location>
        <begin position="13"/>
        <end position="31"/>
    </location>
</feature>
<dbReference type="Pfam" id="PF06580">
    <property type="entry name" value="His_kinase"/>
    <property type="match status" value="1"/>
</dbReference>
<accession>A0ABT0HT48</accession>
<name>A0ABT0HT48_9BACT</name>
<keyword evidence="2" id="KW-0472">Membrane</keyword>
<gene>
    <name evidence="4" type="ORF">M0L20_24260</name>
</gene>
<feature type="transmembrane region" description="Helical" evidence="2">
    <location>
        <begin position="43"/>
        <end position="64"/>
    </location>
</feature>
<evidence type="ECO:0000313" key="5">
    <source>
        <dbReference type="Proteomes" id="UP001202180"/>
    </source>
</evidence>
<dbReference type="PANTHER" id="PTHR34220:SF7">
    <property type="entry name" value="SENSOR HISTIDINE KINASE YPDA"/>
    <property type="match status" value="1"/>
</dbReference>
<dbReference type="RefSeq" id="WP_248479654.1">
    <property type="nucleotide sequence ID" value="NZ_JALPRF010000005.1"/>
</dbReference>